<accession>A0A420WIH2</accession>
<keyword evidence="1" id="KW-0812">Transmembrane</keyword>
<dbReference type="AlphaFoldDB" id="A0A420WIH2"/>
<name>A0A420WIH2_9PROT</name>
<dbReference type="Proteomes" id="UP000282211">
    <property type="component" value="Unassembled WGS sequence"/>
</dbReference>
<evidence type="ECO:0000313" key="2">
    <source>
        <dbReference type="EMBL" id="RKQ70742.1"/>
    </source>
</evidence>
<protein>
    <submittedName>
        <fullName evidence="2">Uncharacterized protein</fullName>
    </submittedName>
</protein>
<keyword evidence="3" id="KW-1185">Reference proteome</keyword>
<evidence type="ECO:0000256" key="1">
    <source>
        <dbReference type="SAM" id="Phobius"/>
    </source>
</evidence>
<keyword evidence="1" id="KW-0472">Membrane</keyword>
<dbReference type="RefSeq" id="WP_121098576.1">
    <property type="nucleotide sequence ID" value="NZ_RBII01000001.1"/>
</dbReference>
<dbReference type="EMBL" id="RBII01000001">
    <property type="protein sequence ID" value="RKQ70742.1"/>
    <property type="molecule type" value="Genomic_DNA"/>
</dbReference>
<sequence length="187" mass="21047">MADTSTPQHTPQENWNYIQSQFKIWQAMRPTKTWFSGLSSRIGNKRLTRLTQSGSARSLVSHLDSLPDKRIKTLRTYAAINQEQVGSAFKLTMIGNVSVPIVLLTVFHQLSDGAIADYLKHLRTENLSAFWGGMVGLAIGLLFLLFIVTYSLANLNQARDIRHLIDLYAAERGIYFGLEDMDTISLD</sequence>
<organism evidence="2 3">
    <name type="scientific">Litorimonas taeanensis</name>
    <dbReference type="NCBI Taxonomy" id="568099"/>
    <lineage>
        <taxon>Bacteria</taxon>
        <taxon>Pseudomonadati</taxon>
        <taxon>Pseudomonadota</taxon>
        <taxon>Alphaproteobacteria</taxon>
        <taxon>Maricaulales</taxon>
        <taxon>Robiginitomaculaceae</taxon>
    </lineage>
</organism>
<comment type="caution">
    <text evidence="2">The sequence shown here is derived from an EMBL/GenBank/DDBJ whole genome shotgun (WGS) entry which is preliminary data.</text>
</comment>
<feature type="transmembrane region" description="Helical" evidence="1">
    <location>
        <begin position="130"/>
        <end position="153"/>
    </location>
</feature>
<keyword evidence="1" id="KW-1133">Transmembrane helix</keyword>
<dbReference type="InParanoid" id="A0A420WIH2"/>
<feature type="transmembrane region" description="Helical" evidence="1">
    <location>
        <begin position="91"/>
        <end position="110"/>
    </location>
</feature>
<evidence type="ECO:0000313" key="3">
    <source>
        <dbReference type="Proteomes" id="UP000282211"/>
    </source>
</evidence>
<reference evidence="2 3" key="1">
    <citation type="submission" date="2018-10" db="EMBL/GenBank/DDBJ databases">
        <title>Genomic Encyclopedia of Type Strains, Phase IV (KMG-IV): sequencing the most valuable type-strain genomes for metagenomic binning, comparative biology and taxonomic classification.</title>
        <authorList>
            <person name="Goeker M."/>
        </authorList>
    </citation>
    <scope>NUCLEOTIDE SEQUENCE [LARGE SCALE GENOMIC DNA]</scope>
    <source>
        <strain evidence="2 3">DSM 22008</strain>
    </source>
</reference>
<gene>
    <name evidence="2" type="ORF">DES40_0041</name>
</gene>
<dbReference type="OrthoDB" id="9831116at2"/>
<proteinExistence type="predicted"/>